<name>A0A919TEI9_9ACTN</name>
<evidence type="ECO:0000256" key="1">
    <source>
        <dbReference type="SAM" id="Phobius"/>
    </source>
</evidence>
<keyword evidence="1" id="KW-0812">Transmembrane</keyword>
<accession>A0A919TEI9</accession>
<proteinExistence type="predicted"/>
<organism evidence="2 3">
    <name type="scientific">Paractinoplanes toevensis</name>
    <dbReference type="NCBI Taxonomy" id="571911"/>
    <lineage>
        <taxon>Bacteria</taxon>
        <taxon>Bacillati</taxon>
        <taxon>Actinomycetota</taxon>
        <taxon>Actinomycetes</taxon>
        <taxon>Micromonosporales</taxon>
        <taxon>Micromonosporaceae</taxon>
        <taxon>Paractinoplanes</taxon>
    </lineage>
</organism>
<sequence>MFIDSLRLAEAGVAAALILGSIALPAAWNALDPTIGAVLATMWMILTAGVYALHAVTFDCFRLTGQQRRRNFSLTRSRR</sequence>
<protein>
    <submittedName>
        <fullName evidence="2">Uncharacterized protein</fullName>
    </submittedName>
</protein>
<evidence type="ECO:0000313" key="3">
    <source>
        <dbReference type="Proteomes" id="UP000677082"/>
    </source>
</evidence>
<feature type="transmembrane region" description="Helical" evidence="1">
    <location>
        <begin position="37"/>
        <end position="61"/>
    </location>
</feature>
<dbReference type="EMBL" id="BOQN01000072">
    <property type="protein sequence ID" value="GIM93988.1"/>
    <property type="molecule type" value="Genomic_DNA"/>
</dbReference>
<feature type="transmembrane region" description="Helical" evidence="1">
    <location>
        <begin position="12"/>
        <end position="31"/>
    </location>
</feature>
<reference evidence="2 3" key="1">
    <citation type="submission" date="2021-03" db="EMBL/GenBank/DDBJ databases">
        <title>Whole genome shotgun sequence of Actinoplanes toevensis NBRC 105298.</title>
        <authorList>
            <person name="Komaki H."/>
            <person name="Tamura T."/>
        </authorList>
    </citation>
    <scope>NUCLEOTIDE SEQUENCE [LARGE SCALE GENOMIC DNA]</scope>
    <source>
        <strain evidence="2 3">NBRC 105298</strain>
    </source>
</reference>
<keyword evidence="3" id="KW-1185">Reference proteome</keyword>
<evidence type="ECO:0000313" key="2">
    <source>
        <dbReference type="EMBL" id="GIM93988.1"/>
    </source>
</evidence>
<dbReference type="Proteomes" id="UP000677082">
    <property type="component" value="Unassembled WGS sequence"/>
</dbReference>
<gene>
    <name evidence="2" type="ORF">Ato02nite_057810</name>
</gene>
<dbReference type="RefSeq" id="WP_213009779.1">
    <property type="nucleotide sequence ID" value="NZ_BOQN01000072.1"/>
</dbReference>
<keyword evidence="1" id="KW-1133">Transmembrane helix</keyword>
<comment type="caution">
    <text evidence="2">The sequence shown here is derived from an EMBL/GenBank/DDBJ whole genome shotgun (WGS) entry which is preliminary data.</text>
</comment>
<keyword evidence="1" id="KW-0472">Membrane</keyword>
<dbReference type="AlphaFoldDB" id="A0A919TEI9"/>